<feature type="transmembrane region" description="Helical" evidence="1">
    <location>
        <begin position="72"/>
        <end position="91"/>
    </location>
</feature>
<dbReference type="EMBL" id="LZME01000126">
    <property type="protein sequence ID" value="OBK82453.1"/>
    <property type="molecule type" value="Genomic_DNA"/>
</dbReference>
<keyword evidence="1" id="KW-0472">Membrane</keyword>
<feature type="transmembrane region" description="Helical" evidence="1">
    <location>
        <begin position="305"/>
        <end position="325"/>
    </location>
</feature>
<dbReference type="AlphaFoldDB" id="A0AA91EVG1"/>
<proteinExistence type="predicted"/>
<feature type="transmembrane region" description="Helical" evidence="1">
    <location>
        <begin position="227"/>
        <end position="245"/>
    </location>
</feature>
<feature type="transmembrane region" description="Helical" evidence="1">
    <location>
        <begin position="345"/>
        <end position="363"/>
    </location>
</feature>
<keyword evidence="1" id="KW-1133">Transmembrane helix</keyword>
<name>A0AA91EVG1_9MYCO</name>
<feature type="transmembrane region" description="Helical" evidence="1">
    <location>
        <begin position="39"/>
        <end position="60"/>
    </location>
</feature>
<accession>A0AA91EVG1</accession>
<evidence type="ECO:0000313" key="3">
    <source>
        <dbReference type="Proteomes" id="UP000093712"/>
    </source>
</evidence>
<feature type="transmembrane region" description="Helical" evidence="1">
    <location>
        <begin position="265"/>
        <end position="285"/>
    </location>
</feature>
<protein>
    <submittedName>
        <fullName evidence="2">Uncharacterized protein</fullName>
    </submittedName>
</protein>
<evidence type="ECO:0000256" key="1">
    <source>
        <dbReference type="SAM" id="Phobius"/>
    </source>
</evidence>
<sequence length="385" mass="41854">MSMETCTEEFARLAVHAPLVRCDSNPILTLHNPFSLQNWTFPVIEMLLIAGAIACLAHGIRWYRRQGDSSNLVVWGSLILALLFIEPITYFPQWFGLEDALGLTFIHNQFSIQFLYDRLPLYIVAIYPVYGYLAYVLVQRTGILKRYNAFISSVCVAFVFMCLFEVVDTVGPQWGWWVWNEDLPTSQPSMGPIPYLSLQAFSLVMPFGIALLTRWVTGAPGRGGRRLARDITIVSIGVWPLFMLMNLPGKVLELIGLSTLTARGISVWSFIVAGLAITAWAFYGAYRARLTDPSIVPAGARGDRFAAVTVSVYLAFGVLFWGAAIPGYLDAVDGVAPSGNPTGSLTFGAAAAVLTAVLTATAYRGTGRLVGAPGPGPRLSVGSGD</sequence>
<feature type="transmembrane region" description="Helical" evidence="1">
    <location>
        <begin position="150"/>
        <end position="175"/>
    </location>
</feature>
<feature type="transmembrane region" description="Helical" evidence="1">
    <location>
        <begin position="195"/>
        <end position="215"/>
    </location>
</feature>
<dbReference type="RefSeq" id="WP_065041680.1">
    <property type="nucleotide sequence ID" value="NZ_LZME01000126.1"/>
</dbReference>
<feature type="transmembrane region" description="Helical" evidence="1">
    <location>
        <begin position="119"/>
        <end position="138"/>
    </location>
</feature>
<organism evidence="2 3">
    <name type="scientific">Mycolicibacter heraklionensis</name>
    <dbReference type="NCBI Taxonomy" id="512402"/>
    <lineage>
        <taxon>Bacteria</taxon>
        <taxon>Bacillati</taxon>
        <taxon>Actinomycetota</taxon>
        <taxon>Actinomycetes</taxon>
        <taxon>Mycobacteriales</taxon>
        <taxon>Mycobacteriaceae</taxon>
        <taxon>Mycolicibacter</taxon>
    </lineage>
</organism>
<gene>
    <name evidence="2" type="ORF">A5649_08950</name>
</gene>
<dbReference type="Proteomes" id="UP000093712">
    <property type="component" value="Unassembled WGS sequence"/>
</dbReference>
<evidence type="ECO:0000313" key="2">
    <source>
        <dbReference type="EMBL" id="OBK82453.1"/>
    </source>
</evidence>
<reference evidence="2 3" key="1">
    <citation type="submission" date="2016-06" db="EMBL/GenBank/DDBJ databases">
        <authorList>
            <person name="Sutton G."/>
            <person name="Brinkac L."/>
            <person name="Sanka R."/>
            <person name="Adams M."/>
            <person name="Lau E."/>
            <person name="Garcia-Basteiro A."/>
            <person name="Lopez-Varela E."/>
            <person name="Palencia S."/>
        </authorList>
    </citation>
    <scope>NUCLEOTIDE SEQUENCE [LARGE SCALE GENOMIC DNA]</scope>
    <source>
        <strain evidence="2 3">1211594.5</strain>
    </source>
</reference>
<keyword evidence="1" id="KW-0812">Transmembrane</keyword>
<comment type="caution">
    <text evidence="2">The sequence shown here is derived from an EMBL/GenBank/DDBJ whole genome shotgun (WGS) entry which is preliminary data.</text>
</comment>